<sequence length="98" mass="10736">MIFDGAADAPIMLRQHGTSQQSWRFASKAGNVHPIPLIRGGSHRKIGTINPNAHQAAVSQADPLSSVDERRISGAAFIARKENMLFLTLGFFCVFHHL</sequence>
<evidence type="ECO:0000313" key="1">
    <source>
        <dbReference type="EMBL" id="ADP74969.1"/>
    </source>
</evidence>
<reference evidence="1" key="1">
    <citation type="submission" date="2010-10" db="EMBL/GenBank/DDBJ databases">
        <title>Complete sequence of chromosome of Geobacillus sp. Y4.1MC1.</title>
        <authorList>
            <consortium name="US DOE Joint Genome Institute"/>
            <person name="Lucas S."/>
            <person name="Copeland A."/>
            <person name="Lapidus A."/>
            <person name="Cheng J.-F."/>
            <person name="Bruce D."/>
            <person name="Goodwin L."/>
            <person name="Pitluck S."/>
            <person name="Chertkov O."/>
            <person name="Zhang X."/>
            <person name="Detter J.C."/>
            <person name="Han C."/>
            <person name="Tapia R."/>
            <person name="Land M."/>
            <person name="Hauser L."/>
            <person name="Jeffries C."/>
            <person name="Kyrpides N."/>
            <person name="Ivanova N."/>
            <person name="Ovchinnikova G."/>
            <person name="Brumm P."/>
            <person name="Mead D."/>
            <person name="Woyke T."/>
        </authorList>
    </citation>
    <scope>NUCLEOTIDE SEQUENCE [LARGE SCALE GENOMIC DNA]</scope>
    <source>
        <strain evidence="1">Y4.1MC1</strain>
    </source>
</reference>
<dbReference type="KEGG" id="gmc:GY4MC1_2236"/>
<dbReference type="EMBL" id="CP002293">
    <property type="protein sequence ID" value="ADP74969.1"/>
    <property type="molecule type" value="Genomic_DNA"/>
</dbReference>
<proteinExistence type="predicted"/>
<name>A0A7U3YFR4_GEOS0</name>
<organism evidence="1">
    <name type="scientific">Geobacillus sp. (strain Y4.1MC1)</name>
    <dbReference type="NCBI Taxonomy" id="581103"/>
    <lineage>
        <taxon>Bacteria</taxon>
        <taxon>Bacillati</taxon>
        <taxon>Bacillota</taxon>
        <taxon>Bacilli</taxon>
        <taxon>Bacillales</taxon>
        <taxon>Anoxybacillaceae</taxon>
        <taxon>Geobacillus</taxon>
    </lineage>
</organism>
<protein>
    <submittedName>
        <fullName evidence="1">Uncharacterized protein</fullName>
    </submittedName>
</protein>
<dbReference type="AlphaFoldDB" id="A0A7U3YFR4"/>
<gene>
    <name evidence="1" type="ORF">GY4MC1_2236</name>
</gene>
<accession>A0A7U3YFR4</accession>